<evidence type="ECO:0000256" key="3">
    <source>
        <dbReference type="ARBA" id="ARBA00022500"/>
    </source>
</evidence>
<dbReference type="Gene3D" id="3.30.450.20">
    <property type="entry name" value="PAS domain"/>
    <property type="match status" value="2"/>
</dbReference>
<evidence type="ECO:0000313" key="14">
    <source>
        <dbReference type="Proteomes" id="UP000094609"/>
    </source>
</evidence>
<dbReference type="SMART" id="SM00283">
    <property type="entry name" value="MA"/>
    <property type="match status" value="1"/>
</dbReference>
<dbReference type="STRING" id="1193502.SHALO_1071"/>
<name>A0A1D7TIP0_9BACT</name>
<dbReference type="GO" id="GO:0007165">
    <property type="term" value="P:signal transduction"/>
    <property type="evidence" value="ECO:0007669"/>
    <property type="project" value="UniProtKB-KW"/>
</dbReference>
<dbReference type="Gene3D" id="1.10.287.950">
    <property type="entry name" value="Methyl-accepting chemotaxis protein"/>
    <property type="match status" value="1"/>
</dbReference>
<dbReference type="InterPro" id="IPR003660">
    <property type="entry name" value="HAMP_dom"/>
</dbReference>
<sequence>MSFKGKIIGTLCVLMFLSLSIFSFISYFDTKKNSVIQTENSLKMASRALSDYIDVWLTGKKSGIESSARYLTNVQSMEKPEIIAILQETTKTLGGFDTTVGLEDGSAITGTGTPLSAGYDPRVRGWYKTIKASGKVGVTDAYIDATTNKLIVSIMAPIMKEGKFLGGVILDIALDTLTKATADVNFNGGYGMLFDTAGIVIAHPNKEMYGKELSNFLPELTNQIKGKSDGLVEYQFNNESKIFAFKVSKESGWTPGITFDKEVAYAFLKTQMSELFLAGIVMLIISISIMIFLIKALLKPLDNLNRVVKELSSNEGDLRHRLATTSNDEFAQVSGNINKFIEKLHEIVKSSKIISNENASISEELSRTASEVVRNVDSESRIMNTTKEEGIALVKSLETSVVKAKGSQEALSRTQHDIVEVKSKVEQLESTMQATAIKEQSLAQRLDNVSHNANEVKDVLGVIRDIADQTNLLALNAAIEAARAGEHGRGFAVVADEVRKLAERTQKGLVEIDATINVVVQSIMDANNDITQNVQEVQALASITADLQKGMNNVANIIHSTIDESHYTVSDFIDTSTKIKKIVDAIEQIDGISKENVGSIDNVSQASEHLHVMTENLNNELGKFKS</sequence>
<dbReference type="CDD" id="cd06225">
    <property type="entry name" value="HAMP"/>
    <property type="match status" value="1"/>
</dbReference>
<dbReference type="CDD" id="cd12912">
    <property type="entry name" value="PDC2_MCP_like"/>
    <property type="match status" value="1"/>
</dbReference>
<dbReference type="AlphaFoldDB" id="A0A1D7TIP0"/>
<gene>
    <name evidence="13" type="ORF">SHALO_1071</name>
</gene>
<dbReference type="CDD" id="cd12913">
    <property type="entry name" value="PDC1_MCP_like"/>
    <property type="match status" value="1"/>
</dbReference>
<dbReference type="PANTHER" id="PTHR32089">
    <property type="entry name" value="METHYL-ACCEPTING CHEMOTAXIS PROTEIN MCPB"/>
    <property type="match status" value="1"/>
</dbReference>
<evidence type="ECO:0000256" key="8">
    <source>
        <dbReference type="ARBA" id="ARBA00029447"/>
    </source>
</evidence>
<dbReference type="GO" id="GO:0005886">
    <property type="term" value="C:plasma membrane"/>
    <property type="evidence" value="ECO:0007669"/>
    <property type="project" value="UniProtKB-SubCell"/>
</dbReference>
<dbReference type="PATRIC" id="fig|1193502.14.peg.1085"/>
<keyword evidence="3" id="KW-0145">Chemotaxis</keyword>
<dbReference type="SUPFAM" id="SSF58104">
    <property type="entry name" value="Methyl-accepting chemotaxis protein (MCP) signaling domain"/>
    <property type="match status" value="1"/>
</dbReference>
<evidence type="ECO:0000256" key="2">
    <source>
        <dbReference type="ARBA" id="ARBA00022475"/>
    </source>
</evidence>
<dbReference type="SMART" id="SM00304">
    <property type="entry name" value="HAMP"/>
    <property type="match status" value="1"/>
</dbReference>
<keyword evidence="7 9" id="KW-0807">Transducer</keyword>
<evidence type="ECO:0000313" key="13">
    <source>
        <dbReference type="EMBL" id="AOO64851.1"/>
    </source>
</evidence>
<reference evidence="14" key="1">
    <citation type="submission" date="2016-08" db="EMBL/GenBank/DDBJ databases">
        <title>Complete genome sequence of the organohalide-respiring Epsilonproteobacterium Sulfurospirillum halorespirans.</title>
        <authorList>
            <person name="Goris T."/>
            <person name="Zimmermann J."/>
            <person name="Schenz B."/>
            <person name="Lemos M."/>
            <person name="Hackermueller J."/>
            <person name="Diekert G."/>
        </authorList>
    </citation>
    <scope>NUCLEOTIDE SEQUENCE [LARGE SCALE GENOMIC DNA]</scope>
    <source>
        <strain>DSM 13726</strain>
        <strain evidence="14">PCE-M2</strain>
    </source>
</reference>
<keyword evidence="14" id="KW-1185">Reference proteome</keyword>
<evidence type="ECO:0000256" key="4">
    <source>
        <dbReference type="ARBA" id="ARBA00022692"/>
    </source>
</evidence>
<evidence type="ECO:0000259" key="11">
    <source>
        <dbReference type="PROSITE" id="PS50111"/>
    </source>
</evidence>
<feature type="domain" description="Methyl-accepting transducer" evidence="11">
    <location>
        <begin position="354"/>
        <end position="611"/>
    </location>
</feature>
<feature type="domain" description="HAMP" evidence="12">
    <location>
        <begin position="295"/>
        <end position="349"/>
    </location>
</feature>
<dbReference type="InterPro" id="IPR033479">
    <property type="entry name" value="dCache_1"/>
</dbReference>
<organism evidence="13 14">
    <name type="scientific">Sulfurospirillum halorespirans DSM 13726</name>
    <dbReference type="NCBI Taxonomy" id="1193502"/>
    <lineage>
        <taxon>Bacteria</taxon>
        <taxon>Pseudomonadati</taxon>
        <taxon>Campylobacterota</taxon>
        <taxon>Epsilonproteobacteria</taxon>
        <taxon>Campylobacterales</taxon>
        <taxon>Sulfurospirillaceae</taxon>
        <taxon>Sulfurospirillum</taxon>
    </lineage>
</organism>
<proteinExistence type="inferred from homology"/>
<dbReference type="InterPro" id="IPR004089">
    <property type="entry name" value="MCPsignal_dom"/>
</dbReference>
<protein>
    <submittedName>
        <fullName evidence="13">Methyl-accepting chemotaxis protein</fullName>
    </submittedName>
</protein>
<evidence type="ECO:0000259" key="12">
    <source>
        <dbReference type="PROSITE" id="PS50885"/>
    </source>
</evidence>
<evidence type="ECO:0000256" key="7">
    <source>
        <dbReference type="ARBA" id="ARBA00023224"/>
    </source>
</evidence>
<keyword evidence="2" id="KW-1003">Cell membrane</keyword>
<dbReference type="PROSITE" id="PS50111">
    <property type="entry name" value="CHEMOTAXIS_TRANSDUC_2"/>
    <property type="match status" value="1"/>
</dbReference>
<dbReference type="SUPFAM" id="SSF103190">
    <property type="entry name" value="Sensory domain-like"/>
    <property type="match status" value="1"/>
</dbReference>
<dbReference type="PROSITE" id="PS50885">
    <property type="entry name" value="HAMP"/>
    <property type="match status" value="1"/>
</dbReference>
<dbReference type="EMBL" id="CP017111">
    <property type="protein sequence ID" value="AOO64851.1"/>
    <property type="molecule type" value="Genomic_DNA"/>
</dbReference>
<dbReference type="InterPro" id="IPR029151">
    <property type="entry name" value="Sensor-like_sf"/>
</dbReference>
<dbReference type="GO" id="GO:0006935">
    <property type="term" value="P:chemotaxis"/>
    <property type="evidence" value="ECO:0007669"/>
    <property type="project" value="UniProtKB-KW"/>
</dbReference>
<evidence type="ECO:0000256" key="1">
    <source>
        <dbReference type="ARBA" id="ARBA00004651"/>
    </source>
</evidence>
<evidence type="ECO:0000256" key="6">
    <source>
        <dbReference type="ARBA" id="ARBA00023136"/>
    </source>
</evidence>
<accession>A0A1D7TIP0</accession>
<feature type="transmembrane region" description="Helical" evidence="10">
    <location>
        <begin position="275"/>
        <end position="298"/>
    </location>
</feature>
<evidence type="ECO:0000256" key="5">
    <source>
        <dbReference type="ARBA" id="ARBA00022989"/>
    </source>
</evidence>
<keyword evidence="5 10" id="KW-1133">Transmembrane helix</keyword>
<comment type="similarity">
    <text evidence="8">Belongs to the methyl-accepting chemotaxis (MCP) protein family.</text>
</comment>
<keyword evidence="6 10" id="KW-0472">Membrane</keyword>
<dbReference type="RefSeq" id="WP_069477697.1">
    <property type="nucleotide sequence ID" value="NZ_CP017111.1"/>
</dbReference>
<dbReference type="PANTHER" id="PTHR32089:SF112">
    <property type="entry name" value="LYSOZYME-LIKE PROTEIN-RELATED"/>
    <property type="match status" value="1"/>
</dbReference>
<dbReference type="Pfam" id="PF00015">
    <property type="entry name" value="MCPsignal"/>
    <property type="match status" value="1"/>
</dbReference>
<evidence type="ECO:0000256" key="9">
    <source>
        <dbReference type="PROSITE-ProRule" id="PRU00284"/>
    </source>
</evidence>
<feature type="transmembrane region" description="Helical" evidence="10">
    <location>
        <begin position="7"/>
        <end position="28"/>
    </location>
</feature>
<comment type="subcellular location">
    <subcellularLocation>
        <location evidence="1">Cell membrane</location>
        <topology evidence="1">Multi-pass membrane protein</topology>
    </subcellularLocation>
</comment>
<dbReference type="Proteomes" id="UP000094609">
    <property type="component" value="Chromosome"/>
</dbReference>
<dbReference type="Pfam" id="PF02743">
    <property type="entry name" value="dCache_1"/>
    <property type="match status" value="1"/>
</dbReference>
<dbReference type="Pfam" id="PF00672">
    <property type="entry name" value="HAMP"/>
    <property type="match status" value="1"/>
</dbReference>
<dbReference type="KEGG" id="shal:SHALO_1071"/>
<keyword evidence="4 10" id="KW-0812">Transmembrane</keyword>
<evidence type="ECO:0000256" key="10">
    <source>
        <dbReference type="SAM" id="Phobius"/>
    </source>
</evidence>